<dbReference type="InterPro" id="IPR001734">
    <property type="entry name" value="Na/solute_symporter"/>
</dbReference>
<evidence type="ECO:0000313" key="15">
    <source>
        <dbReference type="EMBL" id="OGF82753.1"/>
    </source>
</evidence>
<feature type="transmembrane region" description="Helical" evidence="14">
    <location>
        <begin position="180"/>
        <end position="200"/>
    </location>
</feature>
<feature type="transmembrane region" description="Helical" evidence="14">
    <location>
        <begin position="374"/>
        <end position="395"/>
    </location>
</feature>
<comment type="catalytic activity">
    <reaction evidence="12">
        <text>L-proline(in) + Na(+)(in) = L-proline(out) + Na(+)(out)</text>
        <dbReference type="Rhea" id="RHEA:28967"/>
        <dbReference type="ChEBI" id="CHEBI:29101"/>
        <dbReference type="ChEBI" id="CHEBI:60039"/>
    </reaction>
</comment>
<evidence type="ECO:0000256" key="12">
    <source>
        <dbReference type="ARBA" id="ARBA00033708"/>
    </source>
</evidence>
<dbReference type="Pfam" id="PF00474">
    <property type="entry name" value="SSF"/>
    <property type="match status" value="1"/>
</dbReference>
<sequence>MNLDLSIIIFYLLGMLGTTFWLGKKISLIEFFVNNRNTSSILLIFSIVSTAIGAGAVVGLAGAAYKTGISYGISLLITAISGYLILAWLAPKIKEYADSRGAFTLGDYLKEKYSLRTQYLASVITIIVFFIFSGAQFVALASLIHVLIGINFIVALFVTAGLTILYTAFAGIKGDIYTDFVQFSVMILAFGLAFLPFGILKNGIPRNLPMEHFDIFNFAGPLFFFGSILLGGLYVIASMDFWQRIYAARSPKQIRKVFLWSALISIPFYLLPIGLGLIAFSRFGPGLDPNLALFKIMKETLPTGILGLGYAGLIAAIMSSVDSSILVSASSAVRDFYQPLINPSAGIKETRYFVLIFGLASLVTAYFIPDIVSLVLLAIFLLVGMVLPVLGSIFLVKPNERAAFWSMLLSTATLLIFLPISFEIAWVPAFLVSVVTFIGWSIFENKKQRII</sequence>
<dbReference type="PROSITE" id="PS50283">
    <property type="entry name" value="NA_SOLUT_SYMP_3"/>
    <property type="match status" value="1"/>
</dbReference>
<keyword evidence="9" id="KW-0406">Ion transport</keyword>
<comment type="similarity">
    <text evidence="2 13">Belongs to the sodium:solute symporter (SSF) (TC 2.A.21) family.</text>
</comment>
<evidence type="ECO:0000256" key="1">
    <source>
        <dbReference type="ARBA" id="ARBA00004651"/>
    </source>
</evidence>
<comment type="subcellular location">
    <subcellularLocation>
        <location evidence="1">Cell membrane</location>
        <topology evidence="1">Multi-pass membrane protein</topology>
    </subcellularLocation>
</comment>
<keyword evidence="4" id="KW-1003">Cell membrane</keyword>
<comment type="caution">
    <text evidence="15">The sequence shown here is derived from an EMBL/GenBank/DDBJ whole genome shotgun (WGS) entry which is preliminary data.</text>
</comment>
<dbReference type="InterPro" id="IPR050277">
    <property type="entry name" value="Sodium:Solute_Symporter"/>
</dbReference>
<protein>
    <recommendedName>
        <fullName evidence="17">Sodium:solute symporter</fullName>
    </recommendedName>
</protein>
<dbReference type="InterPro" id="IPR038377">
    <property type="entry name" value="Na/Glc_symporter_sf"/>
</dbReference>
<feature type="transmembrane region" description="Helical" evidence="14">
    <location>
        <begin position="71"/>
        <end position="90"/>
    </location>
</feature>
<evidence type="ECO:0000256" key="7">
    <source>
        <dbReference type="ARBA" id="ARBA00022989"/>
    </source>
</evidence>
<dbReference type="Proteomes" id="UP000178684">
    <property type="component" value="Unassembled WGS sequence"/>
</dbReference>
<evidence type="ECO:0000256" key="8">
    <source>
        <dbReference type="ARBA" id="ARBA00023053"/>
    </source>
</evidence>
<reference evidence="15 16" key="1">
    <citation type="journal article" date="2016" name="Nat. Commun.">
        <title>Thousands of microbial genomes shed light on interconnected biogeochemical processes in an aquifer system.</title>
        <authorList>
            <person name="Anantharaman K."/>
            <person name="Brown C.T."/>
            <person name="Hug L.A."/>
            <person name="Sharon I."/>
            <person name="Castelle C.J."/>
            <person name="Probst A.J."/>
            <person name="Thomas B.C."/>
            <person name="Singh A."/>
            <person name="Wilkins M.J."/>
            <person name="Karaoz U."/>
            <person name="Brodie E.L."/>
            <person name="Williams K.H."/>
            <person name="Hubbard S.S."/>
            <person name="Banfield J.F."/>
        </authorList>
    </citation>
    <scope>NUCLEOTIDE SEQUENCE [LARGE SCALE GENOMIC DNA]</scope>
</reference>
<dbReference type="Gene3D" id="1.20.1730.10">
    <property type="entry name" value="Sodium/glucose cotransporter"/>
    <property type="match status" value="1"/>
</dbReference>
<evidence type="ECO:0000256" key="6">
    <source>
        <dbReference type="ARBA" id="ARBA00022847"/>
    </source>
</evidence>
<keyword evidence="3" id="KW-0813">Transport</keyword>
<keyword evidence="6" id="KW-0769">Symport</keyword>
<evidence type="ECO:0000256" key="2">
    <source>
        <dbReference type="ARBA" id="ARBA00006434"/>
    </source>
</evidence>
<evidence type="ECO:0000256" key="10">
    <source>
        <dbReference type="ARBA" id="ARBA00023136"/>
    </source>
</evidence>
<feature type="transmembrane region" description="Helical" evidence="14">
    <location>
        <begin position="119"/>
        <end position="138"/>
    </location>
</feature>
<dbReference type="AlphaFoldDB" id="A0A1F5X4H8"/>
<dbReference type="GO" id="GO:0005886">
    <property type="term" value="C:plasma membrane"/>
    <property type="evidence" value="ECO:0007669"/>
    <property type="project" value="UniProtKB-SubCell"/>
</dbReference>
<feature type="transmembrane region" description="Helical" evidence="14">
    <location>
        <begin position="42"/>
        <end position="65"/>
    </location>
</feature>
<evidence type="ECO:0000256" key="13">
    <source>
        <dbReference type="RuleBase" id="RU362091"/>
    </source>
</evidence>
<evidence type="ECO:0000256" key="3">
    <source>
        <dbReference type="ARBA" id="ARBA00022448"/>
    </source>
</evidence>
<feature type="transmembrane region" description="Helical" evidence="14">
    <location>
        <begin position="350"/>
        <end position="368"/>
    </location>
</feature>
<dbReference type="EMBL" id="MFIE01000013">
    <property type="protein sequence ID" value="OGF82753.1"/>
    <property type="molecule type" value="Genomic_DNA"/>
</dbReference>
<evidence type="ECO:0000256" key="5">
    <source>
        <dbReference type="ARBA" id="ARBA00022692"/>
    </source>
</evidence>
<keyword evidence="8" id="KW-0915">Sodium</keyword>
<evidence type="ECO:0000256" key="4">
    <source>
        <dbReference type="ARBA" id="ARBA00022475"/>
    </source>
</evidence>
<proteinExistence type="inferred from homology"/>
<feature type="transmembrane region" description="Helical" evidence="14">
    <location>
        <begin position="426"/>
        <end position="443"/>
    </location>
</feature>
<feature type="transmembrane region" description="Helical" evidence="14">
    <location>
        <begin position="257"/>
        <end position="284"/>
    </location>
</feature>
<dbReference type="GO" id="GO:0015293">
    <property type="term" value="F:symporter activity"/>
    <property type="evidence" value="ECO:0007669"/>
    <property type="project" value="UniProtKB-KW"/>
</dbReference>
<keyword evidence="11" id="KW-0739">Sodium transport</keyword>
<evidence type="ECO:0000256" key="14">
    <source>
        <dbReference type="SAM" id="Phobius"/>
    </source>
</evidence>
<keyword evidence="7 14" id="KW-1133">Transmembrane helix</keyword>
<gene>
    <name evidence="15" type="ORF">A3B18_01480</name>
</gene>
<name>A0A1F5X4H8_9BACT</name>
<feature type="transmembrane region" description="Helical" evidence="14">
    <location>
        <begin position="6"/>
        <end position="22"/>
    </location>
</feature>
<feature type="transmembrane region" description="Helical" evidence="14">
    <location>
        <begin position="402"/>
        <end position="420"/>
    </location>
</feature>
<dbReference type="PANTHER" id="PTHR48086">
    <property type="entry name" value="SODIUM/PROLINE SYMPORTER-RELATED"/>
    <property type="match status" value="1"/>
</dbReference>
<evidence type="ECO:0008006" key="17">
    <source>
        <dbReference type="Google" id="ProtNLM"/>
    </source>
</evidence>
<feature type="transmembrane region" description="Helical" evidence="14">
    <location>
        <begin position="304"/>
        <end position="329"/>
    </location>
</feature>
<feature type="transmembrane region" description="Helical" evidence="14">
    <location>
        <begin position="215"/>
        <end position="236"/>
    </location>
</feature>
<evidence type="ECO:0000256" key="11">
    <source>
        <dbReference type="ARBA" id="ARBA00023201"/>
    </source>
</evidence>
<dbReference type="PANTHER" id="PTHR48086:SF3">
    <property type="entry name" value="SODIUM_PROLINE SYMPORTER"/>
    <property type="match status" value="1"/>
</dbReference>
<feature type="transmembrane region" description="Helical" evidence="14">
    <location>
        <begin position="144"/>
        <end position="168"/>
    </location>
</feature>
<keyword evidence="10 14" id="KW-0472">Membrane</keyword>
<evidence type="ECO:0000256" key="9">
    <source>
        <dbReference type="ARBA" id="ARBA00023065"/>
    </source>
</evidence>
<organism evidence="15 16">
    <name type="scientific">Candidatus Giovannonibacteria bacterium RIFCSPLOWO2_01_FULL_46_13</name>
    <dbReference type="NCBI Taxonomy" id="1798352"/>
    <lineage>
        <taxon>Bacteria</taxon>
        <taxon>Candidatus Giovannoniibacteriota</taxon>
    </lineage>
</organism>
<dbReference type="CDD" id="cd10322">
    <property type="entry name" value="SLC5sbd"/>
    <property type="match status" value="1"/>
</dbReference>
<keyword evidence="5 14" id="KW-0812">Transmembrane</keyword>
<accession>A0A1F5X4H8</accession>
<evidence type="ECO:0000313" key="16">
    <source>
        <dbReference type="Proteomes" id="UP000178684"/>
    </source>
</evidence>
<dbReference type="GO" id="GO:0006814">
    <property type="term" value="P:sodium ion transport"/>
    <property type="evidence" value="ECO:0007669"/>
    <property type="project" value="UniProtKB-KW"/>
</dbReference>